<accession>A0A182WPQ6</accession>
<reference evidence="3" key="1">
    <citation type="submission" date="2013-03" db="EMBL/GenBank/DDBJ databases">
        <title>The Genome Sequence of Anopheles minimus MINIMUS1.</title>
        <authorList>
            <consortium name="The Broad Institute Genomics Platform"/>
            <person name="Neafsey D.E."/>
            <person name="Walton C."/>
            <person name="Walker B."/>
            <person name="Young S.K."/>
            <person name="Zeng Q."/>
            <person name="Gargeya S."/>
            <person name="Fitzgerald M."/>
            <person name="Haas B."/>
            <person name="Abouelleil A."/>
            <person name="Allen A.W."/>
            <person name="Alvarado L."/>
            <person name="Arachchi H.M."/>
            <person name="Berlin A.M."/>
            <person name="Chapman S.B."/>
            <person name="Gainer-Dewar J."/>
            <person name="Goldberg J."/>
            <person name="Griggs A."/>
            <person name="Gujja S."/>
            <person name="Hansen M."/>
            <person name="Howarth C."/>
            <person name="Imamovic A."/>
            <person name="Ireland A."/>
            <person name="Larimer J."/>
            <person name="McCowan C."/>
            <person name="Murphy C."/>
            <person name="Pearson M."/>
            <person name="Poon T.W."/>
            <person name="Priest M."/>
            <person name="Roberts A."/>
            <person name="Saif S."/>
            <person name="Shea T."/>
            <person name="Sisk P."/>
            <person name="Sykes S."/>
            <person name="Wortman J."/>
            <person name="Nusbaum C."/>
            <person name="Birren B."/>
        </authorList>
    </citation>
    <scope>NUCLEOTIDE SEQUENCE [LARGE SCALE GENOMIC DNA]</scope>
    <source>
        <strain evidence="3">MINIMUS1</strain>
    </source>
</reference>
<dbReference type="AlphaFoldDB" id="A0A182WPQ6"/>
<protein>
    <submittedName>
        <fullName evidence="2">Uncharacterized protein</fullName>
    </submittedName>
</protein>
<evidence type="ECO:0000313" key="2">
    <source>
        <dbReference type="EnsemblMetazoa" id="AMIN014649-PA"/>
    </source>
</evidence>
<evidence type="ECO:0000313" key="3">
    <source>
        <dbReference type="Proteomes" id="UP000075920"/>
    </source>
</evidence>
<reference evidence="2" key="2">
    <citation type="submission" date="2020-05" db="UniProtKB">
        <authorList>
            <consortium name="EnsemblMetazoa"/>
        </authorList>
    </citation>
    <scope>IDENTIFICATION</scope>
    <source>
        <strain evidence="2">MINIMUS1</strain>
    </source>
</reference>
<feature type="region of interest" description="Disordered" evidence="1">
    <location>
        <begin position="1"/>
        <end position="24"/>
    </location>
</feature>
<organism evidence="2 3">
    <name type="scientific">Anopheles minimus</name>
    <dbReference type="NCBI Taxonomy" id="112268"/>
    <lineage>
        <taxon>Eukaryota</taxon>
        <taxon>Metazoa</taxon>
        <taxon>Ecdysozoa</taxon>
        <taxon>Arthropoda</taxon>
        <taxon>Hexapoda</taxon>
        <taxon>Insecta</taxon>
        <taxon>Pterygota</taxon>
        <taxon>Neoptera</taxon>
        <taxon>Endopterygota</taxon>
        <taxon>Diptera</taxon>
        <taxon>Nematocera</taxon>
        <taxon>Culicoidea</taxon>
        <taxon>Culicidae</taxon>
        <taxon>Anophelinae</taxon>
        <taxon>Anopheles</taxon>
    </lineage>
</organism>
<keyword evidence="3" id="KW-1185">Reference proteome</keyword>
<name>A0A182WPQ6_9DIPT</name>
<dbReference type="VEuPathDB" id="VectorBase:AMIN014649"/>
<dbReference type="EnsemblMetazoa" id="AMIN014649-RA">
    <property type="protein sequence ID" value="AMIN014649-PA"/>
    <property type="gene ID" value="AMIN014649"/>
</dbReference>
<evidence type="ECO:0000256" key="1">
    <source>
        <dbReference type="SAM" id="MobiDB-lite"/>
    </source>
</evidence>
<proteinExistence type="predicted"/>
<dbReference type="Proteomes" id="UP000075920">
    <property type="component" value="Unassembled WGS sequence"/>
</dbReference>
<sequence>MNERKERAHRSPMSDVSEGERMCEVSRTASVGRDQMEWESSGSDLPKYMCMITRRECGMHRWGGGRTLDKDEDKQIHHRLFNQREQLCTGVTYRIRVAELSCGTVPHAKLVVIMLACSGVVSRLNIMCFFYHKLMIIHCSIDMGKLKSEFDICKHRIPDATSGWFCCLPHAGKCGNV</sequence>